<feature type="non-terminal residue" evidence="2">
    <location>
        <position position="1"/>
    </location>
</feature>
<sequence length="104" mass="11774">FFMGWPMWEKLTFVLGCAIFVTVLCAAIKLGYNHYRLSKYTALEKEKREQSLHRQMSQRRRPQGEAGANDVPFGVRAIESGIEVEGVWISRPNTPDSQSGQSSP</sequence>
<evidence type="ECO:0000256" key="1">
    <source>
        <dbReference type="SAM" id="MobiDB-lite"/>
    </source>
</evidence>
<evidence type="ECO:0000313" key="3">
    <source>
        <dbReference type="Proteomes" id="UP000799436"/>
    </source>
</evidence>
<dbReference type="PANTHER" id="PTHR40623">
    <property type="entry name" value="INTEGRAL MEMBRANE PROTEIN"/>
    <property type="match status" value="1"/>
</dbReference>
<accession>A0A6G1LEI0</accession>
<dbReference type="Proteomes" id="UP000799436">
    <property type="component" value="Unassembled WGS sequence"/>
</dbReference>
<feature type="non-terminal residue" evidence="2">
    <location>
        <position position="104"/>
    </location>
</feature>
<gene>
    <name evidence="2" type="ORF">EJ03DRAFT_260465</name>
</gene>
<reference evidence="2" key="1">
    <citation type="journal article" date="2020" name="Stud. Mycol.">
        <title>101 Dothideomycetes genomes: a test case for predicting lifestyles and emergence of pathogens.</title>
        <authorList>
            <person name="Haridas S."/>
            <person name="Albert R."/>
            <person name="Binder M."/>
            <person name="Bloem J."/>
            <person name="Labutti K."/>
            <person name="Salamov A."/>
            <person name="Andreopoulos B."/>
            <person name="Baker S."/>
            <person name="Barry K."/>
            <person name="Bills G."/>
            <person name="Bluhm B."/>
            <person name="Cannon C."/>
            <person name="Castanera R."/>
            <person name="Culley D."/>
            <person name="Daum C."/>
            <person name="Ezra D."/>
            <person name="Gonzalez J."/>
            <person name="Henrissat B."/>
            <person name="Kuo A."/>
            <person name="Liang C."/>
            <person name="Lipzen A."/>
            <person name="Lutzoni F."/>
            <person name="Magnuson J."/>
            <person name="Mondo S."/>
            <person name="Nolan M."/>
            <person name="Ohm R."/>
            <person name="Pangilinan J."/>
            <person name="Park H.-J."/>
            <person name="Ramirez L."/>
            <person name="Alfaro M."/>
            <person name="Sun H."/>
            <person name="Tritt A."/>
            <person name="Yoshinaga Y."/>
            <person name="Zwiers L.-H."/>
            <person name="Turgeon B."/>
            <person name="Goodwin S."/>
            <person name="Spatafora J."/>
            <person name="Crous P."/>
            <person name="Grigoriev I."/>
        </authorList>
    </citation>
    <scope>NUCLEOTIDE SEQUENCE</scope>
    <source>
        <strain evidence="2">CBS 116005</strain>
    </source>
</reference>
<dbReference type="EMBL" id="ML995822">
    <property type="protein sequence ID" value="KAF2770979.1"/>
    <property type="molecule type" value="Genomic_DNA"/>
</dbReference>
<dbReference type="PANTHER" id="PTHR40623:SF2">
    <property type="entry name" value="INTEGRAL MEMBRANE PROTEIN"/>
    <property type="match status" value="1"/>
</dbReference>
<organism evidence="2 3">
    <name type="scientific">Teratosphaeria nubilosa</name>
    <dbReference type="NCBI Taxonomy" id="161662"/>
    <lineage>
        <taxon>Eukaryota</taxon>
        <taxon>Fungi</taxon>
        <taxon>Dikarya</taxon>
        <taxon>Ascomycota</taxon>
        <taxon>Pezizomycotina</taxon>
        <taxon>Dothideomycetes</taxon>
        <taxon>Dothideomycetidae</taxon>
        <taxon>Mycosphaerellales</taxon>
        <taxon>Teratosphaeriaceae</taxon>
        <taxon>Teratosphaeria</taxon>
    </lineage>
</organism>
<protein>
    <submittedName>
        <fullName evidence="2">Uncharacterized protein</fullName>
    </submittedName>
</protein>
<dbReference type="AlphaFoldDB" id="A0A6G1LEI0"/>
<keyword evidence="3" id="KW-1185">Reference proteome</keyword>
<feature type="region of interest" description="Disordered" evidence="1">
    <location>
        <begin position="46"/>
        <end position="72"/>
    </location>
</feature>
<evidence type="ECO:0000313" key="2">
    <source>
        <dbReference type="EMBL" id="KAF2770979.1"/>
    </source>
</evidence>
<dbReference type="OrthoDB" id="5426165at2759"/>
<name>A0A6G1LEI0_9PEZI</name>
<proteinExistence type="predicted"/>